<feature type="compositionally biased region" description="Low complexity" evidence="3">
    <location>
        <begin position="507"/>
        <end position="519"/>
    </location>
</feature>
<reference evidence="4" key="1">
    <citation type="submission" date="2020-07" db="EMBL/GenBank/DDBJ databases">
        <title>The High-quality genome of the commercially important snow crab, Chionoecetes opilio.</title>
        <authorList>
            <person name="Jeong J.-H."/>
            <person name="Ryu S."/>
        </authorList>
    </citation>
    <scope>NUCLEOTIDE SEQUENCE</scope>
    <source>
        <strain evidence="4">MADBK_172401_WGS</strain>
        <tissue evidence="4">Digestive gland</tissue>
    </source>
</reference>
<feature type="compositionally biased region" description="Basic and acidic residues" evidence="3">
    <location>
        <begin position="560"/>
        <end position="585"/>
    </location>
</feature>
<dbReference type="Pfam" id="PF13637">
    <property type="entry name" value="Ank_4"/>
    <property type="match status" value="1"/>
</dbReference>
<feature type="compositionally biased region" description="Basic and acidic residues" evidence="3">
    <location>
        <begin position="326"/>
        <end position="346"/>
    </location>
</feature>
<dbReference type="PROSITE" id="PS50297">
    <property type="entry name" value="ANK_REP_REGION"/>
    <property type="match status" value="3"/>
</dbReference>
<organism evidence="4 5">
    <name type="scientific">Chionoecetes opilio</name>
    <name type="common">Atlantic snow crab</name>
    <name type="synonym">Cancer opilio</name>
    <dbReference type="NCBI Taxonomy" id="41210"/>
    <lineage>
        <taxon>Eukaryota</taxon>
        <taxon>Metazoa</taxon>
        <taxon>Ecdysozoa</taxon>
        <taxon>Arthropoda</taxon>
        <taxon>Crustacea</taxon>
        <taxon>Multicrustacea</taxon>
        <taxon>Malacostraca</taxon>
        <taxon>Eumalacostraca</taxon>
        <taxon>Eucarida</taxon>
        <taxon>Decapoda</taxon>
        <taxon>Pleocyemata</taxon>
        <taxon>Brachyura</taxon>
        <taxon>Eubrachyura</taxon>
        <taxon>Majoidea</taxon>
        <taxon>Majidae</taxon>
        <taxon>Chionoecetes</taxon>
    </lineage>
</organism>
<dbReference type="Proteomes" id="UP000770661">
    <property type="component" value="Unassembled WGS sequence"/>
</dbReference>
<dbReference type="GO" id="GO:0005737">
    <property type="term" value="C:cytoplasm"/>
    <property type="evidence" value="ECO:0007669"/>
    <property type="project" value="TreeGrafter"/>
</dbReference>
<dbReference type="Pfam" id="PF12796">
    <property type="entry name" value="Ank_2"/>
    <property type="match status" value="1"/>
</dbReference>
<protein>
    <submittedName>
        <fullName evidence="4">Protein phosphatase 1 regulatory inhibitor subunit 16B</fullName>
    </submittedName>
</protein>
<comment type="caution">
    <text evidence="4">The sequence shown here is derived from an EMBL/GenBank/DDBJ whole genome shotgun (WGS) entry which is preliminary data.</text>
</comment>
<feature type="compositionally biased region" description="Low complexity" evidence="3">
    <location>
        <begin position="480"/>
        <end position="497"/>
    </location>
</feature>
<keyword evidence="1" id="KW-0677">Repeat</keyword>
<dbReference type="GO" id="GO:0004857">
    <property type="term" value="F:enzyme inhibitor activity"/>
    <property type="evidence" value="ECO:0007669"/>
    <property type="project" value="TreeGrafter"/>
</dbReference>
<dbReference type="InterPro" id="IPR051226">
    <property type="entry name" value="PP1_Regulatory_Subunit"/>
</dbReference>
<proteinExistence type="predicted"/>
<feature type="repeat" description="ANK" evidence="2">
    <location>
        <begin position="137"/>
        <end position="169"/>
    </location>
</feature>
<dbReference type="GO" id="GO:0017020">
    <property type="term" value="F:myosin phosphatase regulator activity"/>
    <property type="evidence" value="ECO:0007669"/>
    <property type="project" value="TreeGrafter"/>
</dbReference>
<dbReference type="PANTHER" id="PTHR24179">
    <property type="entry name" value="PROTEIN PHOSPHATASE 1 REGULATORY SUBUNIT 12"/>
    <property type="match status" value="1"/>
</dbReference>
<dbReference type="OrthoDB" id="19014at2759"/>
<dbReference type="InterPro" id="IPR036770">
    <property type="entry name" value="Ankyrin_rpt-contain_sf"/>
</dbReference>
<keyword evidence="2" id="KW-0040">ANK repeat</keyword>
<feature type="repeat" description="ANK" evidence="2">
    <location>
        <begin position="104"/>
        <end position="136"/>
    </location>
</feature>
<dbReference type="AlphaFoldDB" id="A0A8J4Y1A9"/>
<evidence type="ECO:0000313" key="5">
    <source>
        <dbReference type="Proteomes" id="UP000770661"/>
    </source>
</evidence>
<dbReference type="PANTHER" id="PTHR24179:SF29">
    <property type="entry name" value="LD46604P"/>
    <property type="match status" value="1"/>
</dbReference>
<feature type="compositionally biased region" description="Basic and acidic residues" evidence="3">
    <location>
        <begin position="406"/>
        <end position="416"/>
    </location>
</feature>
<evidence type="ECO:0000256" key="1">
    <source>
        <dbReference type="ARBA" id="ARBA00022737"/>
    </source>
</evidence>
<dbReference type="PROSITE" id="PS50088">
    <property type="entry name" value="ANK_REPEAT"/>
    <property type="match status" value="3"/>
</dbReference>
<feature type="compositionally biased region" description="Acidic residues" evidence="3">
    <location>
        <begin position="355"/>
        <end position="374"/>
    </location>
</feature>
<dbReference type="SUPFAM" id="SSF48403">
    <property type="entry name" value="Ankyrin repeat"/>
    <property type="match status" value="1"/>
</dbReference>
<sequence>MAPAMASLPPVAEHSELVEEMQYIEKLPVTERIKLAQKRRKQQLSNYNKWVKTDVPPRPAKQKPRRGIAFSVLSKMMEAATRGSHEEMRTLLKTGIDPNMKNHDGLTALHQCCIDGTVETVALLLKHGADVNVTDQDMWTPLHAAATCGHFKVVTLLVKAGADVTAVNGDGDMPHDITEEEVTLQYLRNEIMKRNISPEDLEQIRSRPHARLLGDVEAVLAAGGDLDRPVGQGDETFLHVAIAERHNDVVKVLLDNGASVTVQDRDGWQPVHVAAYWCNDDAFNMLAAQLEVVLRAETNDGETPYELCDDPDLKLDILHILKDRRDSSHSGHSSMGDHSHTEDVMDRLPPPTLPWDDDSEDNDDWSNPLLDDEPPSPLVNMEATEMHSDRRSSIKGVKISAPLKRQSSDRSSTKERHAMAYEAIKPSLLHRRGSRDTALPIQHSLSPDNFRHFYETVHPDTEIPEPTTDLKAPQDPTSVATPQSSQPMAQASQPSTSTTEPGDSPDTVTPETTTAKTTTNNGVADDRTKGAETEGPREGVMLRPRKKNAAPPPPRGSLQDLKRQRQEERENRLQRGHSAMEEGRPHSTFYQANNRPYTAPPSDSMIRYKYKMAPDEAVKQTLIRHKKCIVM</sequence>
<evidence type="ECO:0000256" key="3">
    <source>
        <dbReference type="SAM" id="MobiDB-lite"/>
    </source>
</evidence>
<feature type="repeat" description="ANK" evidence="2">
    <location>
        <begin position="233"/>
        <end position="265"/>
    </location>
</feature>
<evidence type="ECO:0000313" key="4">
    <source>
        <dbReference type="EMBL" id="KAG0718408.1"/>
    </source>
</evidence>
<feature type="region of interest" description="Disordered" evidence="3">
    <location>
        <begin position="460"/>
        <end position="601"/>
    </location>
</feature>
<name>A0A8J4Y1A9_CHIOP</name>
<feature type="compositionally biased region" description="Basic and acidic residues" evidence="3">
    <location>
        <begin position="524"/>
        <end position="537"/>
    </location>
</feature>
<gene>
    <name evidence="4" type="primary">Ppp1r16b_1</name>
    <name evidence="4" type="ORF">GWK47_007734</name>
</gene>
<dbReference type="SMART" id="SM00248">
    <property type="entry name" value="ANK"/>
    <property type="match status" value="5"/>
</dbReference>
<dbReference type="Gene3D" id="1.25.40.20">
    <property type="entry name" value="Ankyrin repeat-containing domain"/>
    <property type="match status" value="2"/>
</dbReference>
<feature type="region of interest" description="Disordered" evidence="3">
    <location>
        <begin position="326"/>
        <end position="416"/>
    </location>
</feature>
<accession>A0A8J4Y1A9</accession>
<dbReference type="InterPro" id="IPR002110">
    <property type="entry name" value="Ankyrin_rpt"/>
</dbReference>
<evidence type="ECO:0000256" key="2">
    <source>
        <dbReference type="PROSITE-ProRule" id="PRU00023"/>
    </source>
</evidence>
<dbReference type="EMBL" id="JACEEZ010016126">
    <property type="protein sequence ID" value="KAG0718408.1"/>
    <property type="molecule type" value="Genomic_DNA"/>
</dbReference>
<keyword evidence="5" id="KW-1185">Reference proteome</keyword>